<proteinExistence type="predicted"/>
<dbReference type="AlphaFoldDB" id="A0AAV4GSS7"/>
<dbReference type="Proteomes" id="UP000762676">
    <property type="component" value="Unassembled WGS sequence"/>
</dbReference>
<gene>
    <name evidence="1" type="ORF">ElyMa_002521900</name>
</gene>
<accession>A0AAV4GSS7</accession>
<comment type="caution">
    <text evidence="1">The sequence shown here is derived from an EMBL/GenBank/DDBJ whole genome shotgun (WGS) entry which is preliminary data.</text>
</comment>
<evidence type="ECO:0000313" key="2">
    <source>
        <dbReference type="Proteomes" id="UP000762676"/>
    </source>
</evidence>
<reference evidence="1 2" key="1">
    <citation type="journal article" date="2021" name="Elife">
        <title>Chloroplast acquisition without the gene transfer in kleptoplastic sea slugs, Plakobranchus ocellatus.</title>
        <authorList>
            <person name="Maeda T."/>
            <person name="Takahashi S."/>
            <person name="Yoshida T."/>
            <person name="Shimamura S."/>
            <person name="Takaki Y."/>
            <person name="Nagai Y."/>
            <person name="Toyoda A."/>
            <person name="Suzuki Y."/>
            <person name="Arimoto A."/>
            <person name="Ishii H."/>
            <person name="Satoh N."/>
            <person name="Nishiyama T."/>
            <person name="Hasebe M."/>
            <person name="Maruyama T."/>
            <person name="Minagawa J."/>
            <person name="Obokata J."/>
            <person name="Shigenobu S."/>
        </authorList>
    </citation>
    <scope>NUCLEOTIDE SEQUENCE [LARGE SCALE GENOMIC DNA]</scope>
</reference>
<dbReference type="EMBL" id="BMAT01005169">
    <property type="protein sequence ID" value="GFR88594.1"/>
    <property type="molecule type" value="Genomic_DNA"/>
</dbReference>
<keyword evidence="2" id="KW-1185">Reference proteome</keyword>
<name>A0AAV4GSS7_9GAST</name>
<protein>
    <submittedName>
        <fullName evidence="1">Uncharacterized protein</fullName>
    </submittedName>
</protein>
<sequence length="98" mass="11185">MKGDHHPVQRTGPERLNTSWNRRGFWQPIGYSRRKQGTAFAAFGRVAVSRGCGGLCRRRRRKTSFMGGSTKRCFSPVLQRRNRAADVLRLYSQPEACS</sequence>
<evidence type="ECO:0000313" key="1">
    <source>
        <dbReference type="EMBL" id="GFR88594.1"/>
    </source>
</evidence>
<organism evidence="1 2">
    <name type="scientific">Elysia marginata</name>
    <dbReference type="NCBI Taxonomy" id="1093978"/>
    <lineage>
        <taxon>Eukaryota</taxon>
        <taxon>Metazoa</taxon>
        <taxon>Spiralia</taxon>
        <taxon>Lophotrochozoa</taxon>
        <taxon>Mollusca</taxon>
        <taxon>Gastropoda</taxon>
        <taxon>Heterobranchia</taxon>
        <taxon>Euthyneura</taxon>
        <taxon>Panpulmonata</taxon>
        <taxon>Sacoglossa</taxon>
        <taxon>Placobranchoidea</taxon>
        <taxon>Plakobranchidae</taxon>
        <taxon>Elysia</taxon>
    </lineage>
</organism>